<dbReference type="PANTHER" id="PTHR46558">
    <property type="entry name" value="TRACRIPTIONAL REGULATORY PROTEIN-RELATED-RELATED"/>
    <property type="match status" value="1"/>
</dbReference>
<dbReference type="Pfam" id="PF09685">
    <property type="entry name" value="MamF_MmsF"/>
    <property type="match status" value="1"/>
</dbReference>
<feature type="domain" description="HTH cro/C1-type" evidence="7">
    <location>
        <begin position="10"/>
        <end position="64"/>
    </location>
</feature>
<evidence type="ECO:0000256" key="2">
    <source>
        <dbReference type="ARBA" id="ARBA00022692"/>
    </source>
</evidence>
<accession>A0ABU3LII6</accession>
<name>A0ABU3LII6_9FLAO</name>
<evidence type="ECO:0000256" key="1">
    <source>
        <dbReference type="ARBA" id="ARBA00004141"/>
    </source>
</evidence>
<comment type="caution">
    <text evidence="8">The sequence shown here is derived from an EMBL/GenBank/DDBJ whole genome shotgun (WGS) entry which is preliminary data.</text>
</comment>
<dbReference type="SUPFAM" id="SSF47413">
    <property type="entry name" value="lambda repressor-like DNA-binding domains"/>
    <property type="match status" value="1"/>
</dbReference>
<dbReference type="Proteomes" id="UP001257277">
    <property type="component" value="Unassembled WGS sequence"/>
</dbReference>
<dbReference type="InterPro" id="IPR010982">
    <property type="entry name" value="Lambda_DNA-bd_dom_sf"/>
</dbReference>
<comment type="subcellular location">
    <subcellularLocation>
        <location evidence="1">Membrane</location>
        <topology evidence="1">Multi-pass membrane protein</topology>
    </subcellularLocation>
</comment>
<evidence type="ECO:0000256" key="3">
    <source>
        <dbReference type="ARBA" id="ARBA00022989"/>
    </source>
</evidence>
<dbReference type="SMART" id="SM00530">
    <property type="entry name" value="HTH_XRE"/>
    <property type="match status" value="1"/>
</dbReference>
<dbReference type="PANTHER" id="PTHR46558:SF15">
    <property type="entry name" value="HELIX-TURN-HELIX DOMAIN PROTEIN"/>
    <property type="match status" value="1"/>
</dbReference>
<keyword evidence="9" id="KW-1185">Reference proteome</keyword>
<dbReference type="PROSITE" id="PS50943">
    <property type="entry name" value="HTH_CROC1"/>
    <property type="match status" value="1"/>
</dbReference>
<reference evidence="8 9" key="1">
    <citation type="submission" date="2023-09" db="EMBL/GenBank/DDBJ databases">
        <title>Novel taxa isolated from Blanes Bay.</title>
        <authorList>
            <person name="Rey-Velasco X."/>
            <person name="Lucena T."/>
        </authorList>
    </citation>
    <scope>NUCLEOTIDE SEQUENCE [LARGE SCALE GENOMIC DNA]</scope>
    <source>
        <strain evidence="8 9">S356</strain>
    </source>
</reference>
<dbReference type="Gene3D" id="1.10.260.40">
    <property type="entry name" value="lambda repressor-like DNA-binding domains"/>
    <property type="match status" value="1"/>
</dbReference>
<protein>
    <submittedName>
        <fullName evidence="8">Helix-turn-helix domain-containing protein</fullName>
    </submittedName>
</protein>
<feature type="transmembrane region" description="Helical" evidence="6">
    <location>
        <begin position="81"/>
        <end position="106"/>
    </location>
</feature>
<organism evidence="8 9">
    <name type="scientific">Asprobacillus argus</name>
    <dbReference type="NCBI Taxonomy" id="3076534"/>
    <lineage>
        <taxon>Bacteria</taxon>
        <taxon>Pseudomonadati</taxon>
        <taxon>Bacteroidota</taxon>
        <taxon>Flavobacteriia</taxon>
        <taxon>Flavobacteriales</taxon>
        <taxon>Flavobacteriaceae</taxon>
        <taxon>Asprobacillus</taxon>
    </lineage>
</organism>
<feature type="transmembrane region" description="Helical" evidence="6">
    <location>
        <begin position="148"/>
        <end position="170"/>
    </location>
</feature>
<evidence type="ECO:0000256" key="4">
    <source>
        <dbReference type="ARBA" id="ARBA00023125"/>
    </source>
</evidence>
<feature type="transmembrane region" description="Helical" evidence="6">
    <location>
        <begin position="121"/>
        <end position="141"/>
    </location>
</feature>
<evidence type="ECO:0000256" key="5">
    <source>
        <dbReference type="ARBA" id="ARBA00023136"/>
    </source>
</evidence>
<dbReference type="EMBL" id="JAVTTO010000006">
    <property type="protein sequence ID" value="MDT7833519.1"/>
    <property type="molecule type" value="Genomic_DNA"/>
</dbReference>
<proteinExistence type="predicted"/>
<dbReference type="Pfam" id="PF01381">
    <property type="entry name" value="HTH_3"/>
    <property type="match status" value="1"/>
</dbReference>
<keyword evidence="3 6" id="KW-1133">Transmembrane helix</keyword>
<sequence length="189" mass="21478">MKTPSLSENLVYQRKLKGYTQEDLSEKTTVGIRTIQRIEKGQTQPHLQTIKLLAAGLNIEVNDLLPVENPNEEDIQRKWMLLLHAIPFLGLIIPFGNILFPLFLWIHKSKDNRTYDHHGRAIVNFHSSITLYVVISLLLFFPFPGYNFFLTGGVVLFGIVVTVLNITSALNEGTCNYPLSISFLKPTRV</sequence>
<evidence type="ECO:0000259" key="7">
    <source>
        <dbReference type="PROSITE" id="PS50943"/>
    </source>
</evidence>
<dbReference type="InterPro" id="IPR019109">
    <property type="entry name" value="MamF_MmsF"/>
</dbReference>
<dbReference type="CDD" id="cd00093">
    <property type="entry name" value="HTH_XRE"/>
    <property type="match status" value="1"/>
</dbReference>
<keyword evidence="2 6" id="KW-0812">Transmembrane</keyword>
<keyword evidence="5 6" id="KW-0472">Membrane</keyword>
<dbReference type="RefSeq" id="WP_349242772.1">
    <property type="nucleotide sequence ID" value="NZ_JAVTTO010000006.1"/>
</dbReference>
<evidence type="ECO:0000256" key="6">
    <source>
        <dbReference type="SAM" id="Phobius"/>
    </source>
</evidence>
<keyword evidence="4" id="KW-0238">DNA-binding</keyword>
<dbReference type="InterPro" id="IPR001387">
    <property type="entry name" value="Cro/C1-type_HTH"/>
</dbReference>
<evidence type="ECO:0000313" key="8">
    <source>
        <dbReference type="EMBL" id="MDT7833519.1"/>
    </source>
</evidence>
<evidence type="ECO:0000313" key="9">
    <source>
        <dbReference type="Proteomes" id="UP001257277"/>
    </source>
</evidence>
<gene>
    <name evidence="8" type="ORF">RQM59_14125</name>
</gene>